<gene>
    <name evidence="1" type="ORF">LPTSP2_00070</name>
</gene>
<comment type="caution">
    <text evidence="1">The sequence shown here is derived from an EMBL/GenBank/DDBJ whole genome shotgun (WGS) entry which is preliminary data.</text>
</comment>
<dbReference type="OrthoDB" id="318556at2"/>
<dbReference type="EMBL" id="BFAZ01000001">
    <property type="protein sequence ID" value="GBF40742.1"/>
    <property type="molecule type" value="Genomic_DNA"/>
</dbReference>
<accession>A0A2P2D7Z1</accession>
<reference evidence="2" key="1">
    <citation type="journal article" date="2019" name="Microbiol. Immunol.">
        <title>Molecular and phenotypic characterization of Leptospira johnsonii sp. nov., Leptospira ellinghausenii sp. nov. and Leptospira ryugenii sp. nov. isolated from soil and water in Japan.</title>
        <authorList>
            <person name="Masuzawa T."/>
            <person name="Saito M."/>
            <person name="Nakao R."/>
            <person name="Nikaido Y."/>
            <person name="Matsumoto M."/>
            <person name="Ogawa M."/>
            <person name="Yokoyama M."/>
            <person name="Hidaka Y."/>
            <person name="Tomita J."/>
            <person name="Sakakibara K."/>
            <person name="Suzuki K."/>
            <person name="Yasuda S."/>
            <person name="Sato H."/>
            <person name="Yamaguchi M."/>
            <person name="Yoshida S.I."/>
            <person name="Koizumi N."/>
            <person name="Kawamura Y."/>
        </authorList>
    </citation>
    <scope>NUCLEOTIDE SEQUENCE [LARGE SCALE GENOMIC DNA]</scope>
    <source>
        <strain evidence="2">E18</strain>
    </source>
</reference>
<name>A0A2P2D7Z1_9LEPT</name>
<sequence>MEPALKDLIDSYRTGLKSYFDSLPEDNKEVLNAKKLLSEMETLAESSKDYSAFMAEAQNRNYFTEIIGYYSKLGNEAYQLKPKSNRIPSPEEIAKGYHLSFESLGEAKKDPNVAKIYNRVFQLESESTSGPNFILKMEEEDLFLGMSRYHMVYVMRDGLEKLLNSGNPEITTAEKSLGIVSSPQMEHYFQSMQNKMNEAKTIIEMEVLAFQEAENSRFLNLWDSSFLFAVFQSFLSPLISFRMTGSKEHKEDAKQAYEFVCDFYGTNWNDIFENRRIWDYFERTIFGGGKEIFKEQGLTSAKELQADLRGYLDKCVSDIDRITDPSKQVVWFRDSEIELSLVYESLKKA</sequence>
<dbReference type="RefSeq" id="WP_108958034.1">
    <property type="nucleotide sequence ID" value="NZ_BFAZ01000001.1"/>
</dbReference>
<dbReference type="Proteomes" id="UP000245206">
    <property type="component" value="Unassembled WGS sequence"/>
</dbReference>
<dbReference type="AlphaFoldDB" id="A0A2P2D7Z1"/>
<proteinExistence type="predicted"/>
<organism evidence="1 2">
    <name type="scientific">Leptospira ellinghausenii</name>
    <dbReference type="NCBI Taxonomy" id="1917822"/>
    <lineage>
        <taxon>Bacteria</taxon>
        <taxon>Pseudomonadati</taxon>
        <taxon>Spirochaetota</taxon>
        <taxon>Spirochaetia</taxon>
        <taxon>Leptospirales</taxon>
        <taxon>Leptospiraceae</taxon>
        <taxon>Leptospira</taxon>
    </lineage>
</organism>
<evidence type="ECO:0000313" key="2">
    <source>
        <dbReference type="Proteomes" id="UP000245206"/>
    </source>
</evidence>
<protein>
    <submittedName>
        <fullName evidence="1">Uncharacterized protein</fullName>
    </submittedName>
</protein>
<keyword evidence="2" id="KW-1185">Reference proteome</keyword>
<evidence type="ECO:0000313" key="1">
    <source>
        <dbReference type="EMBL" id="GBF40742.1"/>
    </source>
</evidence>